<feature type="compositionally biased region" description="Acidic residues" evidence="1">
    <location>
        <begin position="344"/>
        <end position="363"/>
    </location>
</feature>
<feature type="compositionally biased region" description="Basic residues" evidence="1">
    <location>
        <begin position="367"/>
        <end position="385"/>
    </location>
</feature>
<feature type="compositionally biased region" description="Low complexity" evidence="1">
    <location>
        <begin position="204"/>
        <end position="226"/>
    </location>
</feature>
<dbReference type="AlphaFoldDB" id="A0A167MGZ4"/>
<reference evidence="2 3" key="1">
    <citation type="journal article" date="2016" name="Mol. Biol. Evol.">
        <title>Comparative Genomics of Early-Diverging Mushroom-Forming Fungi Provides Insights into the Origins of Lignocellulose Decay Capabilities.</title>
        <authorList>
            <person name="Nagy L.G."/>
            <person name="Riley R."/>
            <person name="Tritt A."/>
            <person name="Adam C."/>
            <person name="Daum C."/>
            <person name="Floudas D."/>
            <person name="Sun H."/>
            <person name="Yadav J.S."/>
            <person name="Pangilinan J."/>
            <person name="Larsson K.H."/>
            <person name="Matsuura K."/>
            <person name="Barry K."/>
            <person name="Labutti K."/>
            <person name="Kuo R."/>
            <person name="Ohm R.A."/>
            <person name="Bhattacharya S.S."/>
            <person name="Shirouzu T."/>
            <person name="Yoshinaga Y."/>
            <person name="Martin F.M."/>
            <person name="Grigoriev I.V."/>
            <person name="Hibbett D.S."/>
        </authorList>
    </citation>
    <scope>NUCLEOTIDE SEQUENCE [LARGE SCALE GENOMIC DNA]</scope>
    <source>
        <strain evidence="2 3">TUFC12733</strain>
    </source>
</reference>
<feature type="region of interest" description="Disordered" evidence="1">
    <location>
        <begin position="1"/>
        <end position="25"/>
    </location>
</feature>
<dbReference type="Proteomes" id="UP000076738">
    <property type="component" value="Unassembled WGS sequence"/>
</dbReference>
<evidence type="ECO:0000256" key="1">
    <source>
        <dbReference type="SAM" id="MobiDB-lite"/>
    </source>
</evidence>
<feature type="compositionally biased region" description="Acidic residues" evidence="1">
    <location>
        <begin position="637"/>
        <end position="665"/>
    </location>
</feature>
<keyword evidence="3" id="KW-1185">Reference proteome</keyword>
<gene>
    <name evidence="2" type="ORF">CALVIDRAFT_563770</name>
</gene>
<organism evidence="2 3">
    <name type="scientific">Calocera viscosa (strain TUFC12733)</name>
    <dbReference type="NCBI Taxonomy" id="1330018"/>
    <lineage>
        <taxon>Eukaryota</taxon>
        <taxon>Fungi</taxon>
        <taxon>Dikarya</taxon>
        <taxon>Basidiomycota</taxon>
        <taxon>Agaricomycotina</taxon>
        <taxon>Dacrymycetes</taxon>
        <taxon>Dacrymycetales</taxon>
        <taxon>Dacrymycetaceae</taxon>
        <taxon>Calocera</taxon>
    </lineage>
</organism>
<feature type="compositionally biased region" description="Acidic residues" evidence="1">
    <location>
        <begin position="320"/>
        <end position="332"/>
    </location>
</feature>
<feature type="region of interest" description="Disordered" evidence="1">
    <location>
        <begin position="274"/>
        <end position="403"/>
    </location>
</feature>
<name>A0A167MGZ4_CALVF</name>
<evidence type="ECO:0000313" key="3">
    <source>
        <dbReference type="Proteomes" id="UP000076738"/>
    </source>
</evidence>
<protein>
    <submittedName>
        <fullName evidence="2">Uncharacterized protein</fullName>
    </submittedName>
</protein>
<evidence type="ECO:0000313" key="2">
    <source>
        <dbReference type="EMBL" id="KZO96700.1"/>
    </source>
</evidence>
<feature type="region of interest" description="Disordered" evidence="1">
    <location>
        <begin position="466"/>
        <end position="500"/>
    </location>
</feature>
<feature type="region of interest" description="Disordered" evidence="1">
    <location>
        <begin position="629"/>
        <end position="691"/>
    </location>
</feature>
<feature type="region of interest" description="Disordered" evidence="1">
    <location>
        <begin position="138"/>
        <end position="161"/>
    </location>
</feature>
<dbReference type="EMBL" id="KV417283">
    <property type="protein sequence ID" value="KZO96700.1"/>
    <property type="molecule type" value="Genomic_DNA"/>
</dbReference>
<proteinExistence type="predicted"/>
<sequence length="691" mass="73310">MATITPPDLPTAGATGDAGDGPLGPYNAIPITDEQALDGLNMMFPNGKKELEAFKKSEDQLQSFRITATKLAVNNPGALKNVSRKMIKYALPGVQGVWAQLVDSKVKGAGFKPTVFYGMPTYGTDVDLLPFPAPSLPSAPANAAASASKAPQPAPTTEAAGTAGAAVAGTADIAGTTVTAGTTGGIVAGTDGTAGDPGVGNTDTTTTAGTAGASTSAGTASTSTSAGAASARTTAGTAGATTVAGTAVPIAPGRLGPPGPGSLTAMETILSMGANAGPATDSNGAGAANDNRREVRPSTTQATKQSKEGRGKHRQAPPADNDDDDDDDDDDGAGNTDGNGNGHDDDDDDDDDDDGADGDDDEEKEKKRPRRDRKGKGKEKKRGKRTMAVQRPALDSELTAPGSGIEKPFLKDGVAVYPLPAEEDRVELSPKCLYCEQRQIHCFRKNVRRVTQCWHCKNKKISCTAAKKDRRAQPRSGVDTDNEAEPEMASKSRQKTDNPIQWGLTLLPENSSHRFRRTRLLPDNLIGLTQMQISRALECLGAAQTNLTSLCKWAERVREGKELEGDANPKALVGPYGDGEIEIIIDELLPEWKKQHDMLAAEARGEEMRLNLEASLRASIRKDILAEQKSKKRKYEPEEEDEDEDEDDEDEDDEDEDDEEDELEDSPPKSKRVKTAPTKAGPSNEKGRRRR</sequence>
<feature type="region of interest" description="Disordered" evidence="1">
    <location>
        <begin position="182"/>
        <end position="226"/>
    </location>
</feature>
<accession>A0A167MGZ4</accession>